<protein>
    <submittedName>
        <fullName evidence="1">Uncharacterized protein</fullName>
    </submittedName>
</protein>
<dbReference type="HOGENOM" id="CLU_2978905_0_0_1"/>
<gene>
    <name evidence="1" type="ORF">BofuT4_uP143400.1</name>
</gene>
<name>G2YZN0_BOTF4</name>
<dbReference type="InParanoid" id="G2YZN0"/>
<reference evidence="2" key="1">
    <citation type="journal article" date="2011" name="PLoS Genet.">
        <title>Genomic analysis of the necrotrophic fungal pathogens Sclerotinia sclerotiorum and Botrytis cinerea.</title>
        <authorList>
            <person name="Amselem J."/>
            <person name="Cuomo C.A."/>
            <person name="van Kan J.A."/>
            <person name="Viaud M."/>
            <person name="Benito E.P."/>
            <person name="Couloux A."/>
            <person name="Coutinho P.M."/>
            <person name="de Vries R.P."/>
            <person name="Dyer P.S."/>
            <person name="Fillinger S."/>
            <person name="Fournier E."/>
            <person name="Gout L."/>
            <person name="Hahn M."/>
            <person name="Kohn L."/>
            <person name="Lapalu N."/>
            <person name="Plummer K.M."/>
            <person name="Pradier J.M."/>
            <person name="Quevillon E."/>
            <person name="Sharon A."/>
            <person name="Simon A."/>
            <person name="ten Have A."/>
            <person name="Tudzynski B."/>
            <person name="Tudzynski P."/>
            <person name="Wincker P."/>
            <person name="Andrew M."/>
            <person name="Anthouard V."/>
            <person name="Beever R.E."/>
            <person name="Beffa R."/>
            <person name="Benoit I."/>
            <person name="Bouzid O."/>
            <person name="Brault B."/>
            <person name="Chen Z."/>
            <person name="Choquer M."/>
            <person name="Collemare J."/>
            <person name="Cotton P."/>
            <person name="Danchin E.G."/>
            <person name="Da Silva C."/>
            <person name="Gautier A."/>
            <person name="Giraud C."/>
            <person name="Giraud T."/>
            <person name="Gonzalez C."/>
            <person name="Grossetete S."/>
            <person name="Guldener U."/>
            <person name="Henrissat B."/>
            <person name="Howlett B.J."/>
            <person name="Kodira C."/>
            <person name="Kretschmer M."/>
            <person name="Lappartient A."/>
            <person name="Leroch M."/>
            <person name="Levis C."/>
            <person name="Mauceli E."/>
            <person name="Neuveglise C."/>
            <person name="Oeser B."/>
            <person name="Pearson M."/>
            <person name="Poulain J."/>
            <person name="Poussereau N."/>
            <person name="Quesneville H."/>
            <person name="Rascle C."/>
            <person name="Schumacher J."/>
            <person name="Segurens B."/>
            <person name="Sexton A."/>
            <person name="Silva E."/>
            <person name="Sirven C."/>
            <person name="Soanes D.M."/>
            <person name="Talbot N.J."/>
            <person name="Templeton M."/>
            <person name="Yandava C."/>
            <person name="Yarden O."/>
            <person name="Zeng Q."/>
            <person name="Rollins J.A."/>
            <person name="Lebrun M.H."/>
            <person name="Dickman M."/>
        </authorList>
    </citation>
    <scope>NUCLEOTIDE SEQUENCE [LARGE SCALE GENOMIC DNA]</scope>
    <source>
        <strain evidence="2">T4</strain>
    </source>
</reference>
<evidence type="ECO:0000313" key="2">
    <source>
        <dbReference type="Proteomes" id="UP000008177"/>
    </source>
</evidence>
<dbReference type="AlphaFoldDB" id="G2YZN0"/>
<sequence>MHIMPYKHYTSLSSIYPVTLHKPTRHTNPPTLSFLPSNISSYDLAQWSTQLTYIYTAF</sequence>
<dbReference type="Proteomes" id="UP000008177">
    <property type="component" value="Unplaced contigs"/>
</dbReference>
<proteinExistence type="predicted"/>
<organism evidence="1 2">
    <name type="scientific">Botryotinia fuckeliana (strain T4)</name>
    <name type="common">Noble rot fungus</name>
    <name type="synonym">Botrytis cinerea</name>
    <dbReference type="NCBI Taxonomy" id="999810"/>
    <lineage>
        <taxon>Eukaryota</taxon>
        <taxon>Fungi</taxon>
        <taxon>Dikarya</taxon>
        <taxon>Ascomycota</taxon>
        <taxon>Pezizomycotina</taxon>
        <taxon>Leotiomycetes</taxon>
        <taxon>Helotiales</taxon>
        <taxon>Sclerotiniaceae</taxon>
        <taxon>Botrytis</taxon>
    </lineage>
</organism>
<accession>G2YZN0</accession>
<evidence type="ECO:0000313" key="1">
    <source>
        <dbReference type="EMBL" id="CCD57078.1"/>
    </source>
</evidence>
<dbReference type="EMBL" id="FQ790362">
    <property type="protein sequence ID" value="CCD57078.1"/>
    <property type="molecule type" value="Genomic_DNA"/>
</dbReference>